<sequence>MEGQLIGQTRLLIDGYVYSKHQNQANTTSWVCVKYCNRPKAHCSARASSSNISKPNGKLSIFKGPKESCHNHPPDPEDIKLASKLAQKKATLKGHNEVKKSSITDENSGSRKTNKARISKTTKIVKETSPIIMESNIPIHEHFPGSTKVNVGKKSAQKQEDTTVAYQDFIEDPVRYREFLLKFTENPSFGREAIMKALNAVSDLGISRTAACALIQSNESKITADLDKLSTSIIGSPLLSPPIIPSTISEIISVDTLSKPPETVSDVENVEPVCGNRIKTKKRKLENEKIMGLLRSTMETTLKTMQNFTEFMTTKKEKRKKKKEKKEKRKIIVRIVPPVPENVPTSNAPSHASQSDLSSNLTEKLAKRIKQEIPVIDLADDDNMESSHGNEGQCSIRIESTSSVESSFFDSLSTPDTTEQQTMNYNRPNHANSLAAHGLMQGYHYDSSTPFMNNRWNTQEPMYNPVILQQFNPGYQILDWSAKNLQVARQNSTGISNSYQTGASHPFAFGVIQNNPNHHAPR</sequence>
<keyword evidence="2" id="KW-1185">Reference proteome</keyword>
<protein>
    <submittedName>
        <fullName evidence="1">Uncharacterized protein</fullName>
    </submittedName>
</protein>
<name>A0ACC2N1Q2_9HYME</name>
<reference evidence="1" key="1">
    <citation type="submission" date="2023-04" db="EMBL/GenBank/DDBJ databases">
        <title>A chromosome-level genome assembly of the parasitoid wasp Eretmocerus hayati.</title>
        <authorList>
            <person name="Zhong Y."/>
            <person name="Liu S."/>
            <person name="Liu Y."/>
        </authorList>
    </citation>
    <scope>NUCLEOTIDE SEQUENCE</scope>
    <source>
        <strain evidence="1">ZJU_SS_LIU_2023</strain>
    </source>
</reference>
<comment type="caution">
    <text evidence="1">The sequence shown here is derived from an EMBL/GenBank/DDBJ whole genome shotgun (WGS) entry which is preliminary data.</text>
</comment>
<organism evidence="1 2">
    <name type="scientific">Eretmocerus hayati</name>
    <dbReference type="NCBI Taxonomy" id="131215"/>
    <lineage>
        <taxon>Eukaryota</taxon>
        <taxon>Metazoa</taxon>
        <taxon>Ecdysozoa</taxon>
        <taxon>Arthropoda</taxon>
        <taxon>Hexapoda</taxon>
        <taxon>Insecta</taxon>
        <taxon>Pterygota</taxon>
        <taxon>Neoptera</taxon>
        <taxon>Endopterygota</taxon>
        <taxon>Hymenoptera</taxon>
        <taxon>Apocrita</taxon>
        <taxon>Proctotrupomorpha</taxon>
        <taxon>Chalcidoidea</taxon>
        <taxon>Aphelinidae</taxon>
        <taxon>Aphelininae</taxon>
        <taxon>Eretmocerus</taxon>
    </lineage>
</organism>
<gene>
    <name evidence="1" type="ORF">QAD02_006719</name>
</gene>
<dbReference type="Proteomes" id="UP001239111">
    <property type="component" value="Chromosome 4"/>
</dbReference>
<proteinExistence type="predicted"/>
<evidence type="ECO:0000313" key="2">
    <source>
        <dbReference type="Proteomes" id="UP001239111"/>
    </source>
</evidence>
<dbReference type="EMBL" id="CM056744">
    <property type="protein sequence ID" value="KAJ8665057.1"/>
    <property type="molecule type" value="Genomic_DNA"/>
</dbReference>
<accession>A0ACC2N1Q2</accession>
<evidence type="ECO:0000313" key="1">
    <source>
        <dbReference type="EMBL" id="KAJ8665057.1"/>
    </source>
</evidence>